<organism evidence="1 2">
    <name type="scientific">Megaselia scalaris</name>
    <name type="common">Humpbacked fly</name>
    <name type="synonym">Phora scalaris</name>
    <dbReference type="NCBI Taxonomy" id="36166"/>
    <lineage>
        <taxon>Eukaryota</taxon>
        <taxon>Metazoa</taxon>
        <taxon>Ecdysozoa</taxon>
        <taxon>Arthropoda</taxon>
        <taxon>Hexapoda</taxon>
        <taxon>Insecta</taxon>
        <taxon>Pterygota</taxon>
        <taxon>Neoptera</taxon>
        <taxon>Endopterygota</taxon>
        <taxon>Diptera</taxon>
        <taxon>Brachycera</taxon>
        <taxon>Muscomorpha</taxon>
        <taxon>Platypezoidea</taxon>
        <taxon>Phoridae</taxon>
        <taxon>Megaseliini</taxon>
        <taxon>Megaselia</taxon>
    </lineage>
</organism>
<dbReference type="EMBL" id="CAQQ02381311">
    <property type="status" value="NOT_ANNOTATED_CDS"/>
    <property type="molecule type" value="Genomic_DNA"/>
</dbReference>
<dbReference type="AlphaFoldDB" id="T1GYH0"/>
<name>T1GYH0_MEGSC</name>
<reference evidence="2" key="1">
    <citation type="submission" date="2013-02" db="EMBL/GenBank/DDBJ databases">
        <authorList>
            <person name="Hughes D."/>
        </authorList>
    </citation>
    <scope>NUCLEOTIDE SEQUENCE</scope>
    <source>
        <strain>Durham</strain>
        <strain evidence="2">NC isolate 2 -- Noor lab</strain>
    </source>
</reference>
<dbReference type="Proteomes" id="UP000015102">
    <property type="component" value="Unassembled WGS sequence"/>
</dbReference>
<dbReference type="EnsemblMetazoa" id="MESCA008897-RA">
    <property type="protein sequence ID" value="MESCA008897-PA"/>
    <property type="gene ID" value="MESCA008897"/>
</dbReference>
<evidence type="ECO:0000313" key="2">
    <source>
        <dbReference type="Proteomes" id="UP000015102"/>
    </source>
</evidence>
<protein>
    <submittedName>
        <fullName evidence="1">Uncharacterized protein</fullName>
    </submittedName>
</protein>
<sequence length="63" mass="7148">MHSIFEFCTLGASLRLIFRKLFTALTEIVVELIHHSDFDSDTREVLATNVSNLSKAMLHVEVT</sequence>
<dbReference type="HOGENOM" id="CLU_2888306_0_0_1"/>
<dbReference type="EMBL" id="CAQQ02381312">
    <property type="status" value="NOT_ANNOTATED_CDS"/>
    <property type="molecule type" value="Genomic_DNA"/>
</dbReference>
<reference evidence="1" key="2">
    <citation type="submission" date="2015-06" db="UniProtKB">
        <authorList>
            <consortium name="EnsemblMetazoa"/>
        </authorList>
    </citation>
    <scope>IDENTIFICATION</scope>
</reference>
<keyword evidence="2" id="KW-1185">Reference proteome</keyword>
<proteinExistence type="predicted"/>
<accession>T1GYH0</accession>
<evidence type="ECO:0000313" key="1">
    <source>
        <dbReference type="EnsemblMetazoa" id="MESCA008897-PA"/>
    </source>
</evidence>